<dbReference type="Gene3D" id="3.30.870.10">
    <property type="entry name" value="Endonuclease Chain A"/>
    <property type="match status" value="1"/>
</dbReference>
<dbReference type="EMBL" id="JABFTP020000062">
    <property type="protein sequence ID" value="KAL3273679.1"/>
    <property type="molecule type" value="Genomic_DNA"/>
</dbReference>
<keyword evidence="7 11" id="KW-0443">Lipid metabolism</keyword>
<keyword evidence="5 11" id="KW-0808">Transferase</keyword>
<dbReference type="Proteomes" id="UP001516400">
    <property type="component" value="Unassembled WGS sequence"/>
</dbReference>
<gene>
    <name evidence="13" type="ORF">HHI36_015109</name>
</gene>
<dbReference type="CDD" id="cd09135">
    <property type="entry name" value="PLDc_PGS1_euk_1"/>
    <property type="match status" value="1"/>
</dbReference>
<dbReference type="Pfam" id="PF00614">
    <property type="entry name" value="PLDc"/>
    <property type="match status" value="1"/>
</dbReference>
<dbReference type="GO" id="GO:0008444">
    <property type="term" value="F:CDP-diacylglycerol-glycerol-3-phosphate 3-phosphatidyltransferase activity"/>
    <property type="evidence" value="ECO:0007669"/>
    <property type="project" value="UniProtKB-EC"/>
</dbReference>
<proteinExistence type="inferred from homology"/>
<keyword evidence="11" id="KW-0547">Nucleotide-binding</keyword>
<dbReference type="PROSITE" id="PS50035">
    <property type="entry name" value="PLD"/>
    <property type="match status" value="1"/>
</dbReference>
<name>A0ABD2N5W1_9CUCU</name>
<dbReference type="GO" id="GO:0005739">
    <property type="term" value="C:mitochondrion"/>
    <property type="evidence" value="ECO:0007669"/>
    <property type="project" value="UniProtKB-SubCell"/>
</dbReference>
<comment type="subcellular location">
    <subcellularLocation>
        <location evidence="11">Mitochondrion</location>
    </subcellularLocation>
</comment>
<comment type="function">
    <text evidence="1 11">Functions in the biosynthesis of the anionic phospholipids phosphatidylglycerol and cardiolipin.</text>
</comment>
<keyword evidence="11" id="KW-0496">Mitochondrion</keyword>
<reference evidence="13 14" key="1">
    <citation type="journal article" date="2021" name="BMC Biol.">
        <title>Horizontally acquired antibacterial genes associated with adaptive radiation of ladybird beetles.</title>
        <authorList>
            <person name="Li H.S."/>
            <person name="Tang X.F."/>
            <person name="Huang Y.H."/>
            <person name="Xu Z.Y."/>
            <person name="Chen M.L."/>
            <person name="Du X.Y."/>
            <person name="Qiu B.Y."/>
            <person name="Chen P.T."/>
            <person name="Zhang W."/>
            <person name="Slipinski A."/>
            <person name="Escalona H.E."/>
            <person name="Waterhouse R.M."/>
            <person name="Zwick A."/>
            <person name="Pang H."/>
        </authorList>
    </citation>
    <scope>NUCLEOTIDE SEQUENCE [LARGE SCALE GENOMIC DNA]</scope>
    <source>
        <strain evidence="13">SYSU2018</strain>
    </source>
</reference>
<dbReference type="PANTHER" id="PTHR12586:SF1">
    <property type="entry name" value="CDP-DIACYLGLYCEROL--GLYCEROL-3-PHOSPHATE 3-PHOSPHATIDYLTRANSFERASE, MITOCHONDRIAL"/>
    <property type="match status" value="1"/>
</dbReference>
<accession>A0ABD2N5W1</accession>
<evidence type="ECO:0000256" key="3">
    <source>
        <dbReference type="ARBA" id="ARBA00010682"/>
    </source>
</evidence>
<comment type="pathway">
    <text evidence="2 11">Phospholipid metabolism; phosphatidylglycerol biosynthesis; phosphatidylglycerol from CDP-diacylglycerol: step 1/2.</text>
</comment>
<feature type="domain" description="PLD phosphodiesterase" evidence="12">
    <location>
        <begin position="165"/>
        <end position="191"/>
    </location>
</feature>
<evidence type="ECO:0000256" key="5">
    <source>
        <dbReference type="ARBA" id="ARBA00022679"/>
    </source>
</evidence>
<dbReference type="GO" id="GO:0005524">
    <property type="term" value="F:ATP binding"/>
    <property type="evidence" value="ECO:0007669"/>
    <property type="project" value="UniProtKB-KW"/>
</dbReference>
<dbReference type="InterPro" id="IPR016270">
    <property type="entry name" value="PGS1"/>
</dbReference>
<evidence type="ECO:0000256" key="9">
    <source>
        <dbReference type="ARBA" id="ARBA00023264"/>
    </source>
</evidence>
<protein>
    <recommendedName>
        <fullName evidence="11">CDP-diacylglycerol--glycerol-3-phosphate 3-phosphatidyltransferase</fullName>
        <ecNumber evidence="11">2.7.8.5</ecNumber>
    </recommendedName>
</protein>
<dbReference type="SUPFAM" id="SSF56024">
    <property type="entry name" value="Phospholipase D/nuclease"/>
    <property type="match status" value="1"/>
</dbReference>
<keyword evidence="8 11" id="KW-0594">Phospholipid biosynthesis</keyword>
<evidence type="ECO:0000256" key="10">
    <source>
        <dbReference type="ARBA" id="ARBA00048586"/>
    </source>
</evidence>
<evidence type="ECO:0000256" key="6">
    <source>
        <dbReference type="ARBA" id="ARBA00022737"/>
    </source>
</evidence>
<dbReference type="PANTHER" id="PTHR12586">
    <property type="entry name" value="CDP-DIACYLGLYCEROL--SERINE O-PHOSPHATIDYLTRANSFERASE"/>
    <property type="match status" value="1"/>
</dbReference>
<evidence type="ECO:0000256" key="8">
    <source>
        <dbReference type="ARBA" id="ARBA00023209"/>
    </source>
</evidence>
<evidence type="ECO:0000256" key="7">
    <source>
        <dbReference type="ARBA" id="ARBA00023098"/>
    </source>
</evidence>
<organism evidence="13 14">
    <name type="scientific">Cryptolaemus montrouzieri</name>
    <dbReference type="NCBI Taxonomy" id="559131"/>
    <lineage>
        <taxon>Eukaryota</taxon>
        <taxon>Metazoa</taxon>
        <taxon>Ecdysozoa</taxon>
        <taxon>Arthropoda</taxon>
        <taxon>Hexapoda</taxon>
        <taxon>Insecta</taxon>
        <taxon>Pterygota</taxon>
        <taxon>Neoptera</taxon>
        <taxon>Endopterygota</taxon>
        <taxon>Coleoptera</taxon>
        <taxon>Polyphaga</taxon>
        <taxon>Cucujiformia</taxon>
        <taxon>Coccinelloidea</taxon>
        <taxon>Coccinellidae</taxon>
        <taxon>Scymninae</taxon>
        <taxon>Scymnini</taxon>
        <taxon>Cryptolaemus</taxon>
    </lineage>
</organism>
<evidence type="ECO:0000313" key="14">
    <source>
        <dbReference type="Proteomes" id="UP001516400"/>
    </source>
</evidence>
<comment type="caution">
    <text evidence="13">The sequence shown here is derived from an EMBL/GenBank/DDBJ whole genome shotgun (WGS) entry which is preliminary data.</text>
</comment>
<dbReference type="SMART" id="SM00155">
    <property type="entry name" value="PLDc"/>
    <property type="match status" value="1"/>
</dbReference>
<sequence>MIRRILSNVIETTFPQHGENVFYQNPFTCSETIPFGWLSSVTPCFPIKSSNISILTDPHQFYDILLRFGANAGERITLASLYLGNGKLEKKFVEVILNNPNFKQSSLKVNILMDYTRGSRFADNSRTTLLPLLKENSENCEISLYHTPELRGLMKKVVPDRWNELFGLQHMKLYIFDDTLIISGANLSNDYFTNRQDRYFIIRDKNYVIFTMV</sequence>
<keyword evidence="9 11" id="KW-1208">Phospholipid metabolism</keyword>
<evidence type="ECO:0000256" key="1">
    <source>
        <dbReference type="ARBA" id="ARBA00003537"/>
    </source>
</evidence>
<evidence type="ECO:0000259" key="12">
    <source>
        <dbReference type="PROSITE" id="PS50035"/>
    </source>
</evidence>
<dbReference type="GO" id="GO:0008654">
    <property type="term" value="P:phospholipid biosynthetic process"/>
    <property type="evidence" value="ECO:0007669"/>
    <property type="project" value="UniProtKB-KW"/>
</dbReference>
<dbReference type="InterPro" id="IPR001736">
    <property type="entry name" value="PLipase_D/transphosphatidylase"/>
</dbReference>
<evidence type="ECO:0000256" key="11">
    <source>
        <dbReference type="RuleBase" id="RU365024"/>
    </source>
</evidence>
<evidence type="ECO:0000256" key="4">
    <source>
        <dbReference type="ARBA" id="ARBA00022516"/>
    </source>
</evidence>
<keyword evidence="14" id="KW-1185">Reference proteome</keyword>
<dbReference type="AlphaFoldDB" id="A0ABD2N5W1"/>
<evidence type="ECO:0000313" key="13">
    <source>
        <dbReference type="EMBL" id="KAL3273679.1"/>
    </source>
</evidence>
<comment type="similarity">
    <text evidence="3 11">Belongs to the CDP-alcohol phosphatidyltransferase class-II family.</text>
</comment>
<evidence type="ECO:0000256" key="2">
    <source>
        <dbReference type="ARBA" id="ARBA00005042"/>
    </source>
</evidence>
<comment type="catalytic activity">
    <reaction evidence="10 11">
        <text>a CDP-1,2-diacyl-sn-glycerol + sn-glycerol 3-phosphate = a 1,2-diacyl-sn-glycero-3-phospho-(1'-sn-glycero-3'-phosphate) + CMP + H(+)</text>
        <dbReference type="Rhea" id="RHEA:12593"/>
        <dbReference type="ChEBI" id="CHEBI:15378"/>
        <dbReference type="ChEBI" id="CHEBI:57597"/>
        <dbReference type="ChEBI" id="CHEBI:58332"/>
        <dbReference type="ChEBI" id="CHEBI:60110"/>
        <dbReference type="ChEBI" id="CHEBI:60377"/>
        <dbReference type="EC" id="2.7.8.5"/>
    </reaction>
</comment>
<keyword evidence="6" id="KW-0677">Repeat</keyword>
<dbReference type="EC" id="2.7.8.5" evidence="11"/>
<keyword evidence="4 11" id="KW-0444">Lipid biosynthesis</keyword>
<keyword evidence="11" id="KW-0067">ATP-binding</keyword>